<feature type="compositionally biased region" description="Polar residues" evidence="12">
    <location>
        <begin position="514"/>
        <end position="535"/>
    </location>
</feature>
<evidence type="ECO:0000256" key="10">
    <source>
        <dbReference type="PROSITE-ProRule" id="PRU01360"/>
    </source>
</evidence>
<keyword evidence="3 10" id="KW-0813">Transport</keyword>
<evidence type="ECO:0000256" key="5">
    <source>
        <dbReference type="ARBA" id="ARBA00022692"/>
    </source>
</evidence>
<keyword evidence="7 10" id="KW-0472">Membrane</keyword>
<evidence type="ECO:0000256" key="6">
    <source>
        <dbReference type="ARBA" id="ARBA00023077"/>
    </source>
</evidence>
<feature type="domain" description="TonB-dependent receptor-like beta-barrel" evidence="14">
    <location>
        <begin position="388"/>
        <end position="930"/>
    </location>
</feature>
<keyword evidence="9 10" id="KW-0998">Cell outer membrane</keyword>
<dbReference type="RefSeq" id="WP_309482160.1">
    <property type="nucleotide sequence ID" value="NZ_CP133720.1"/>
</dbReference>
<evidence type="ECO:0000256" key="11">
    <source>
        <dbReference type="RuleBase" id="RU003357"/>
    </source>
</evidence>
<evidence type="ECO:0000256" key="8">
    <source>
        <dbReference type="ARBA" id="ARBA00023170"/>
    </source>
</evidence>
<evidence type="ECO:0000256" key="12">
    <source>
        <dbReference type="SAM" id="MobiDB-lite"/>
    </source>
</evidence>
<evidence type="ECO:0000259" key="15">
    <source>
        <dbReference type="Pfam" id="PF07715"/>
    </source>
</evidence>
<dbReference type="Gene3D" id="2.170.130.10">
    <property type="entry name" value="TonB-dependent receptor, plug domain"/>
    <property type="match status" value="1"/>
</dbReference>
<reference evidence="16" key="1">
    <citation type="submission" date="2023-09" db="EMBL/GenBank/DDBJ databases">
        <title>Undibacterium sp. 20NA77.5 isolated from freshwater.</title>
        <authorList>
            <person name="Le V."/>
            <person name="Ko S.-R."/>
            <person name="Ahn C.-Y."/>
            <person name="Oh H.-M."/>
        </authorList>
    </citation>
    <scope>NUCLEOTIDE SEQUENCE</scope>
    <source>
        <strain evidence="16">20NA77.5</strain>
    </source>
</reference>
<proteinExistence type="inferred from homology"/>
<evidence type="ECO:0000256" key="3">
    <source>
        <dbReference type="ARBA" id="ARBA00022448"/>
    </source>
</evidence>
<dbReference type="InterPro" id="IPR037066">
    <property type="entry name" value="Plug_dom_sf"/>
</dbReference>
<evidence type="ECO:0000256" key="4">
    <source>
        <dbReference type="ARBA" id="ARBA00022452"/>
    </source>
</evidence>
<dbReference type="InterPro" id="IPR039426">
    <property type="entry name" value="TonB-dep_rcpt-like"/>
</dbReference>
<accession>A0ABY9RHF9</accession>
<evidence type="ECO:0000256" key="2">
    <source>
        <dbReference type="ARBA" id="ARBA00009810"/>
    </source>
</evidence>
<name>A0ABY9RHF9_9BURK</name>
<protein>
    <submittedName>
        <fullName evidence="16">TonB-dependent receptor</fullName>
    </submittedName>
</protein>
<dbReference type="PANTHER" id="PTHR47234">
    <property type="match status" value="1"/>
</dbReference>
<feature type="region of interest" description="Disordered" evidence="12">
    <location>
        <begin position="514"/>
        <end position="548"/>
    </location>
</feature>
<sequence>MIEKVISRSVKAIFTGGLVASAGLMATQAYAQEQKAEAVVITGTRITTPGTTSNSPITSLSAADIQAAQPVAVEEFFKGIPAAVPSIGPGTNNGTGGAATIDMRGLGSNRTLVLVNGRRLVPYNLSGVVDTNAIPVSLLNRVDLMTGGASVVYGADAVAGVVNFNLKKNFRGFEVNTSTGVSGDRDAKRNRIDVTMGAALDGGKGNVALSLGKTKVDPFTQAQRSWSRQGIASTTGTVQGSNTTVPSQITIAKGTGGTDTLAGAWQVDPTKGLLVQPVGTFNFNPDNYYNTGMDRSQATALANYKINEYFEPYTEVFYTDSAVSSQLASTGSFATTFDVPIGNPYIPQAMRDQICLRRGIAAANCVSGNSTIVPMLVDRRFTELGPRFNDYTTKTFQYNIGTKGDLIAGWTYDAYFSRGASDQTSIRRNWGSFAKMRQALNALNTSTCVTNTNGCVPLNVFGAEGSINADMAKFINMDGITLLNVTQDVTSFSTSGDLGDFVQSPWARQPITMSVSAEQRKTSSSSTADEGTQSGDLAGAGGANPNRKGSFRMKEYAMEMNVPLLKDKFMARNLGLELGYRNTDFSTSAQNRSYNSYKYGGEWEPVKSFRVRGMVQLATRAPNISELFSPTSTGLSNLAKDPCQGNLINAGEANTAGTLSNLCRLTGVPVGAIGTVAQPSAGQINRLSGGNPNLAPEEAKSKTLGFVIEPIAKMAISVDYYQILITKAITTPSVADILDGCYSTKFNPSLGFNASCAAIGRNVNNGTLNGPASESKGVAVQLSNLGVVKTSGYDLNAMYQMPLSQLGFAPSAGKLDLSLSYNKVNSNLFQATPASINRDCLGYYSVSCSNLIYKNKFNQRTTWSFGDFSVGYNWRHVSGLVIEPLANPTKTDGTPTFLPAYSKIDAHNYLDLNASWNFSKNIKINLSIANATGKTPPFVGNTVSGTGVNAGNTFPQFYDVVGRYYTVGANFKF</sequence>
<feature type="signal peptide" evidence="13">
    <location>
        <begin position="1"/>
        <end position="31"/>
    </location>
</feature>
<dbReference type="Gene3D" id="2.40.170.20">
    <property type="entry name" value="TonB-dependent receptor, beta-barrel domain"/>
    <property type="match status" value="1"/>
</dbReference>
<evidence type="ECO:0000256" key="9">
    <source>
        <dbReference type="ARBA" id="ARBA00023237"/>
    </source>
</evidence>
<organism evidence="16 17">
    <name type="scientific">Undibacterium cyanobacteriorum</name>
    <dbReference type="NCBI Taxonomy" id="3073561"/>
    <lineage>
        <taxon>Bacteria</taxon>
        <taxon>Pseudomonadati</taxon>
        <taxon>Pseudomonadota</taxon>
        <taxon>Betaproteobacteria</taxon>
        <taxon>Burkholderiales</taxon>
        <taxon>Oxalobacteraceae</taxon>
        <taxon>Undibacterium</taxon>
    </lineage>
</organism>
<keyword evidence="5 10" id="KW-0812">Transmembrane</keyword>
<dbReference type="InterPro" id="IPR012910">
    <property type="entry name" value="Plug_dom"/>
</dbReference>
<feature type="chain" id="PRO_5047470863" evidence="13">
    <location>
        <begin position="32"/>
        <end position="973"/>
    </location>
</feature>
<dbReference type="InterPro" id="IPR000531">
    <property type="entry name" value="Beta-barrel_TonB"/>
</dbReference>
<dbReference type="Pfam" id="PF07715">
    <property type="entry name" value="Plug"/>
    <property type="match status" value="1"/>
</dbReference>
<dbReference type="PROSITE" id="PS52016">
    <property type="entry name" value="TONB_DEPENDENT_REC_3"/>
    <property type="match status" value="1"/>
</dbReference>
<dbReference type="InterPro" id="IPR036942">
    <property type="entry name" value="Beta-barrel_TonB_sf"/>
</dbReference>
<keyword evidence="4 10" id="KW-1134">Transmembrane beta strand</keyword>
<evidence type="ECO:0000313" key="17">
    <source>
        <dbReference type="Proteomes" id="UP001181355"/>
    </source>
</evidence>
<comment type="similarity">
    <text evidence="2 10 11">Belongs to the TonB-dependent receptor family.</text>
</comment>
<evidence type="ECO:0000313" key="16">
    <source>
        <dbReference type="EMBL" id="WMW80669.1"/>
    </source>
</evidence>
<evidence type="ECO:0000259" key="14">
    <source>
        <dbReference type="Pfam" id="PF00593"/>
    </source>
</evidence>
<gene>
    <name evidence="16" type="ORF">RF679_18825</name>
</gene>
<comment type="subcellular location">
    <subcellularLocation>
        <location evidence="1 10">Cell outer membrane</location>
        <topology evidence="1 10">Multi-pass membrane protein</topology>
    </subcellularLocation>
</comment>
<evidence type="ECO:0000256" key="1">
    <source>
        <dbReference type="ARBA" id="ARBA00004571"/>
    </source>
</evidence>
<dbReference type="PANTHER" id="PTHR47234:SF2">
    <property type="entry name" value="TONB-DEPENDENT RECEPTOR"/>
    <property type="match status" value="1"/>
</dbReference>
<evidence type="ECO:0000256" key="7">
    <source>
        <dbReference type="ARBA" id="ARBA00023136"/>
    </source>
</evidence>
<keyword evidence="13" id="KW-0732">Signal</keyword>
<dbReference type="EMBL" id="CP133720">
    <property type="protein sequence ID" value="WMW80669.1"/>
    <property type="molecule type" value="Genomic_DNA"/>
</dbReference>
<evidence type="ECO:0000256" key="13">
    <source>
        <dbReference type="SAM" id="SignalP"/>
    </source>
</evidence>
<keyword evidence="17" id="KW-1185">Reference proteome</keyword>
<dbReference type="SUPFAM" id="SSF56935">
    <property type="entry name" value="Porins"/>
    <property type="match status" value="1"/>
</dbReference>
<keyword evidence="6 11" id="KW-0798">TonB box</keyword>
<feature type="domain" description="TonB-dependent receptor plug" evidence="15">
    <location>
        <begin position="53"/>
        <end position="161"/>
    </location>
</feature>
<keyword evidence="8 16" id="KW-0675">Receptor</keyword>
<dbReference type="Pfam" id="PF00593">
    <property type="entry name" value="TonB_dep_Rec_b-barrel"/>
    <property type="match status" value="1"/>
</dbReference>
<dbReference type="Proteomes" id="UP001181355">
    <property type="component" value="Chromosome"/>
</dbReference>